<feature type="region of interest" description="Disordered" evidence="11">
    <location>
        <begin position="1"/>
        <end position="42"/>
    </location>
</feature>
<evidence type="ECO:0000313" key="14">
    <source>
        <dbReference type="EMBL" id="QFG03098.1"/>
    </source>
</evidence>
<dbReference type="InterPro" id="IPR004017">
    <property type="entry name" value="Cys_rich_dom"/>
</dbReference>
<dbReference type="PANTHER" id="PTHR43255">
    <property type="entry name" value="IRON-SULFUR-BINDING OXIDOREDUCTASE FADF-RELATED-RELATED"/>
    <property type="match status" value="1"/>
</dbReference>
<evidence type="ECO:0000256" key="6">
    <source>
        <dbReference type="ARBA" id="ARBA00022989"/>
    </source>
</evidence>
<keyword evidence="5" id="KW-0479">Metal-binding</keyword>
<keyword evidence="7" id="KW-0560">Oxidoreductase</keyword>
<evidence type="ECO:0000313" key="15">
    <source>
        <dbReference type="Proteomes" id="UP000326331"/>
    </source>
</evidence>
<keyword evidence="3" id="KW-0004">4Fe-4S</keyword>
<dbReference type="Pfam" id="PF02754">
    <property type="entry name" value="CCG"/>
    <property type="match status" value="2"/>
</dbReference>
<dbReference type="PROSITE" id="PS00198">
    <property type="entry name" value="4FE4S_FER_1"/>
    <property type="match status" value="1"/>
</dbReference>
<feature type="transmembrane region" description="Helical" evidence="12">
    <location>
        <begin position="83"/>
        <end position="101"/>
    </location>
</feature>
<protein>
    <submittedName>
        <fullName evidence="14">4Fe-4S dicluster domain-containing protein</fullName>
    </submittedName>
</protein>
<dbReference type="Proteomes" id="UP000326331">
    <property type="component" value="Chromosome"/>
</dbReference>
<keyword evidence="10 12" id="KW-0472">Membrane</keyword>
<feature type="domain" description="4Fe-4S ferredoxin-type" evidence="13">
    <location>
        <begin position="359"/>
        <end position="389"/>
    </location>
</feature>
<dbReference type="Gene3D" id="1.20.950.20">
    <property type="entry name" value="Transmembrane di-heme cytochromes, Chain C"/>
    <property type="match status" value="1"/>
</dbReference>
<keyword evidence="2" id="KW-1003">Cell membrane</keyword>
<sequence length="773" mass="84941">MRLHRARGDQPARTVSKPATGTRDMKHGSMTGNGGERRKGTRLRGSWGGIVVPVAVLAAISAIETARTTDASREVFFNIKTPWLMYFIFAISMAVIFGALLQRVRVWRLGKPHRVNQRLSARITNLLTLGAGTSRVKNDRYAGVMHGFIYSSFLVLTIVTILLALDDYLPLIFGSDREHLFLTGGTYLVYSLVGDVFGVIGLIGIGMAVYRRYISPPAKLNWDRRGTEDAIIVGLLGVVLFSGIVVEGLRLAADEIPAGNESWSKWSPAGYVVAKLVGSVSPDTLLDFHVGWWWFHVVGAFTLLTLMALTKFRHIALAPVNAFFKRPTTPLYLEPMGDIEKLIEEGAGLGAGRLQDFTWKTLFDADTCVRCGRCTEVCPAYTAGQPLSPMALIQDIKTYMNHAGPLILKGKNPEEELEPLVGGYIKDETLWACRTCGACMQECPVLVEHVPPIVEMRRYLVMEQARVPATAQAALQNLEQRGHPWRGTQLTRETWIEQLRAQGIDVPIYDGSQEYLYWVGCSGALVERNIPITQAVVKLLLEAGVSFGVLGQAETCNGEPARRLGNEFLFATMAQANADALNEMGVKRVITSCPHCFNTFRNEYPDFGGKWEVTHHADFLQFLLAKGDLKPKEGTGATITVHDSCYLGRGNGIYDTPRQVIEAIPGAKLVEMPRSRERGLCCGAGGGNMWQEESGTRVNHLRAAEAANTGANIVATACPFCIQMFEDGIPAVQPDEEKRTIRAFDIAELLEVAVRPTARPLRDGDVEVPPGVV</sequence>
<feature type="transmembrane region" description="Helical" evidence="12">
    <location>
        <begin position="231"/>
        <end position="253"/>
    </location>
</feature>
<reference evidence="14 15" key="1">
    <citation type="submission" date="2019-08" db="EMBL/GenBank/DDBJ databases">
        <authorList>
            <person name="Toschakov S.V."/>
        </authorList>
    </citation>
    <scope>NUCLEOTIDE SEQUENCE [LARGE SCALE GENOMIC DNA]</scope>
    <source>
        <strain evidence="14 15">3753O</strain>
    </source>
</reference>
<evidence type="ECO:0000256" key="7">
    <source>
        <dbReference type="ARBA" id="ARBA00023002"/>
    </source>
</evidence>
<dbReference type="Gene3D" id="1.10.1060.10">
    <property type="entry name" value="Alpha-helical ferredoxin"/>
    <property type="match status" value="1"/>
</dbReference>
<dbReference type="PROSITE" id="PS51379">
    <property type="entry name" value="4FE4S_FER_2"/>
    <property type="match status" value="2"/>
</dbReference>
<evidence type="ECO:0000256" key="12">
    <source>
        <dbReference type="SAM" id="Phobius"/>
    </source>
</evidence>
<dbReference type="SUPFAM" id="SSF103501">
    <property type="entry name" value="Respiratory nitrate reductase 1 gamma chain"/>
    <property type="match status" value="1"/>
</dbReference>
<proteinExistence type="predicted"/>
<dbReference type="InterPro" id="IPR017900">
    <property type="entry name" value="4Fe4S_Fe_S_CS"/>
</dbReference>
<dbReference type="InterPro" id="IPR009051">
    <property type="entry name" value="Helical_ferredxn"/>
</dbReference>
<evidence type="ECO:0000256" key="8">
    <source>
        <dbReference type="ARBA" id="ARBA00023004"/>
    </source>
</evidence>
<dbReference type="InterPro" id="IPR017896">
    <property type="entry name" value="4Fe4S_Fe-S-bd"/>
</dbReference>
<evidence type="ECO:0000256" key="4">
    <source>
        <dbReference type="ARBA" id="ARBA00022692"/>
    </source>
</evidence>
<keyword evidence="6 12" id="KW-1133">Transmembrane helix</keyword>
<dbReference type="InterPro" id="IPR036197">
    <property type="entry name" value="NarG-like_sf"/>
</dbReference>
<reference evidence="14 15" key="2">
    <citation type="submission" date="2019-10" db="EMBL/GenBank/DDBJ databases">
        <title>Thermopilla bonchosmolovskayae gen. nov., sp. nov., a moderately thermophilic Chloroflexi bacterium from a Chukotka hot spring (Arctic, Russia), representing a novel classis Thermopillaia, which include previously uncultivated lineage OLB14.</title>
        <authorList>
            <person name="Kochetkova T.V."/>
            <person name="Zayulina K.S."/>
            <person name="Zhigarkov V.S."/>
            <person name="Minaev N.V."/>
            <person name="Novikov A."/>
            <person name="Toshchakov S.V."/>
            <person name="Elcheninov A.G."/>
            <person name="Kublanov I.V."/>
        </authorList>
    </citation>
    <scope>NUCLEOTIDE SEQUENCE [LARGE SCALE GENOMIC DNA]</scope>
    <source>
        <strain evidence="14 15">3753O</strain>
    </source>
</reference>
<comment type="subcellular location">
    <subcellularLocation>
        <location evidence="1">Cell membrane</location>
        <topology evidence="1">Multi-pass membrane protein</topology>
    </subcellularLocation>
</comment>
<feature type="transmembrane region" description="Helical" evidence="12">
    <location>
        <begin position="185"/>
        <end position="210"/>
    </location>
</feature>
<keyword evidence="15" id="KW-1185">Reference proteome</keyword>
<evidence type="ECO:0000256" key="9">
    <source>
        <dbReference type="ARBA" id="ARBA00023014"/>
    </source>
</evidence>
<evidence type="ECO:0000256" key="1">
    <source>
        <dbReference type="ARBA" id="ARBA00004651"/>
    </source>
</evidence>
<name>A0ABX6C211_9CHLR</name>
<feature type="transmembrane region" description="Helical" evidence="12">
    <location>
        <begin position="144"/>
        <end position="165"/>
    </location>
</feature>
<feature type="domain" description="4Fe-4S ferredoxin-type" evidence="13">
    <location>
        <begin position="422"/>
        <end position="453"/>
    </location>
</feature>
<dbReference type="Pfam" id="PF13237">
    <property type="entry name" value="Fer4_10"/>
    <property type="match status" value="1"/>
</dbReference>
<feature type="compositionally biased region" description="Basic and acidic residues" evidence="11">
    <location>
        <begin position="1"/>
        <end position="10"/>
    </location>
</feature>
<evidence type="ECO:0000259" key="13">
    <source>
        <dbReference type="PROSITE" id="PS51379"/>
    </source>
</evidence>
<gene>
    <name evidence="14" type="ORF">Tbon_07250</name>
</gene>
<keyword evidence="4 12" id="KW-0812">Transmembrane</keyword>
<dbReference type="Pfam" id="PF02665">
    <property type="entry name" value="Nitrate_red_gam"/>
    <property type="match status" value="1"/>
</dbReference>
<dbReference type="InterPro" id="IPR051460">
    <property type="entry name" value="HdrC_iron-sulfur_subunit"/>
</dbReference>
<accession>A0ABX6C211</accession>
<evidence type="ECO:0000256" key="5">
    <source>
        <dbReference type="ARBA" id="ARBA00022723"/>
    </source>
</evidence>
<evidence type="ECO:0000256" key="2">
    <source>
        <dbReference type="ARBA" id="ARBA00022475"/>
    </source>
</evidence>
<evidence type="ECO:0000256" key="11">
    <source>
        <dbReference type="SAM" id="MobiDB-lite"/>
    </source>
</evidence>
<keyword evidence="8" id="KW-0408">Iron</keyword>
<dbReference type="SUPFAM" id="SSF46548">
    <property type="entry name" value="alpha-helical ferredoxin"/>
    <property type="match status" value="1"/>
</dbReference>
<evidence type="ECO:0000256" key="10">
    <source>
        <dbReference type="ARBA" id="ARBA00023136"/>
    </source>
</evidence>
<organism evidence="14 15">
    <name type="scientific">Tepidiforma bonchosmolovskayae</name>
    <dbReference type="NCBI Taxonomy" id="2601677"/>
    <lineage>
        <taxon>Bacteria</taxon>
        <taxon>Bacillati</taxon>
        <taxon>Chloroflexota</taxon>
        <taxon>Tepidiformia</taxon>
        <taxon>Tepidiformales</taxon>
        <taxon>Tepidiformaceae</taxon>
        <taxon>Tepidiforma</taxon>
    </lineage>
</organism>
<evidence type="ECO:0000256" key="3">
    <source>
        <dbReference type="ARBA" id="ARBA00022485"/>
    </source>
</evidence>
<dbReference type="EMBL" id="CP042829">
    <property type="protein sequence ID" value="QFG03098.1"/>
    <property type="molecule type" value="Genomic_DNA"/>
</dbReference>
<feature type="transmembrane region" description="Helical" evidence="12">
    <location>
        <begin position="291"/>
        <end position="309"/>
    </location>
</feature>
<dbReference type="PANTHER" id="PTHR43255:SF1">
    <property type="entry name" value="IRON-SULFUR-BINDING OXIDOREDUCTASE FADF-RELATED"/>
    <property type="match status" value="1"/>
</dbReference>
<feature type="transmembrane region" description="Helical" evidence="12">
    <location>
        <begin position="45"/>
        <end position="63"/>
    </location>
</feature>
<keyword evidence="9" id="KW-0411">Iron-sulfur</keyword>
<dbReference type="InterPro" id="IPR023234">
    <property type="entry name" value="NarG-like_domain"/>
</dbReference>